<protein>
    <submittedName>
        <fullName evidence="2">Tyrosine ammonia-lyase</fullName>
    </submittedName>
</protein>
<dbReference type="InterPro" id="IPR008948">
    <property type="entry name" value="L-Aspartase-like"/>
</dbReference>
<dbReference type="GO" id="GO:0016841">
    <property type="term" value="F:ammonia-lyase activity"/>
    <property type="evidence" value="ECO:0007669"/>
    <property type="project" value="UniProtKB-ARBA"/>
</dbReference>
<dbReference type="FunFam" id="1.10.275.10:FF:000005">
    <property type="entry name" value="Histidine ammonia-lyase"/>
    <property type="match status" value="1"/>
</dbReference>
<dbReference type="AlphaFoldDB" id="L0N6Q0"/>
<dbReference type="Pfam" id="PF00221">
    <property type="entry name" value="Lyase_aromatic"/>
    <property type="match status" value="1"/>
</dbReference>
<evidence type="ECO:0000256" key="1">
    <source>
        <dbReference type="ARBA" id="ARBA00023239"/>
    </source>
</evidence>
<sequence length="565" mass="60370">MSHPYIACRAFPISARNIGGQDSWATGEKGVHKVTTMKIDGRGLTISQTVAAASREGSEFAVSEDALRAMNASRNLKLEILATGKPIYGVTTGFGDSVNRQISPEKTARLQNELIRYHLNGTGRLASDEVVRATVLIRANCLARGNSGVSLPVVELLLDFLKHDILPTVPERGSVGASGDLVPLCYLAYALTGQGKVRHRGETRPTAEVLAELGLKPVTLEAKDGLALINGTSFSAAFAVLNTEAAAELADVADICTALASEGMLGNRGHYAPFIHNEKPHSGQGASAAYIHQMLEGSSLAMTYDQVVDLNVPLDGRHYQRLTRSIQDRYSLRCAPHVNGVLRDMLDWVRTWMTVEINSSSDNPLFDPSTGAVYSGGNFYGGHVVTAMDSLKTAVAGIADLLDRQLALLVDEKFNNGLTPNLIARVDDDDTEAGLQHGFKGMQIACSSLTAEALKHSGPASTFSRSTEAHNQDKVSMAPIAARDARTVIELTREVAAIHLLAACQAVELRGVDEMSPRTKAVHARIRKEVPFAAKDRQMDGDIAAVVEMIASGAITEAARAGGNL</sequence>
<proteinExistence type="predicted"/>
<keyword evidence="1 2" id="KW-0456">Lyase</keyword>
<evidence type="ECO:0000313" key="2">
    <source>
        <dbReference type="EMBL" id="BAM73636.1"/>
    </source>
</evidence>
<dbReference type="NCBIfam" id="NF041222">
    <property type="entry name" value="BagA_FevW"/>
    <property type="match status" value="1"/>
</dbReference>
<gene>
    <name evidence="2" type="primary">fevV</name>
</gene>
<organism evidence="2">
    <name type="scientific">Streptomyces sp. WK-5344</name>
    <dbReference type="NCBI Taxonomy" id="1134541"/>
    <lineage>
        <taxon>Bacteria</taxon>
        <taxon>Bacillati</taxon>
        <taxon>Actinomycetota</taxon>
        <taxon>Actinomycetes</taxon>
        <taxon>Kitasatosporales</taxon>
        <taxon>Streptomycetaceae</taxon>
        <taxon>Streptomyces</taxon>
    </lineage>
</organism>
<dbReference type="EMBL" id="AB689797">
    <property type="protein sequence ID" value="BAM73636.1"/>
    <property type="molecule type" value="Genomic_DNA"/>
</dbReference>
<accession>L0N6Q0</accession>
<dbReference type="InterPro" id="IPR001106">
    <property type="entry name" value="Aromatic_Lyase"/>
</dbReference>
<dbReference type="InterPro" id="IPR024083">
    <property type="entry name" value="Fumarase/histidase_N"/>
</dbReference>
<name>L0N6Q0_9ACTN</name>
<dbReference type="Gene3D" id="1.20.200.10">
    <property type="entry name" value="Fumarase/aspartase (Central domain)"/>
    <property type="match status" value="1"/>
</dbReference>
<dbReference type="Gene3D" id="1.10.275.10">
    <property type="entry name" value="Fumarase/aspartase (N-terminal domain)"/>
    <property type="match status" value="1"/>
</dbReference>
<reference evidence="2" key="1">
    <citation type="submission" date="2011-12" db="EMBL/GenBank/DDBJ databases">
        <title>An ester-foming enzyme independent of CoA or peptidyl carrier protein in secondary metabolite biosynthesis.</title>
        <authorList>
            <person name="Noguchi A."/>
            <person name="Kitamura T."/>
            <person name="Onaka H."/>
            <person name="Tomoda H."/>
            <person name="Horinouchi S."/>
            <person name="Ohnishi Y."/>
        </authorList>
    </citation>
    <scope>NUCLEOTIDE SEQUENCE</scope>
    <source>
        <strain evidence="2">WK-5344</strain>
    </source>
</reference>
<dbReference type="SUPFAM" id="SSF48557">
    <property type="entry name" value="L-aspartase-like"/>
    <property type="match status" value="1"/>
</dbReference>
<dbReference type="CDD" id="cd00332">
    <property type="entry name" value="PAL-HAL"/>
    <property type="match status" value="1"/>
</dbReference>
<dbReference type="PANTHER" id="PTHR10362">
    <property type="entry name" value="HISTIDINE AMMONIA-LYASE"/>
    <property type="match status" value="1"/>
</dbReference>